<feature type="transmembrane region" description="Helical" evidence="7">
    <location>
        <begin position="137"/>
        <end position="160"/>
    </location>
</feature>
<sequence>MRPMHPVLFELPGGIPVRAFGLMVALGFLVGAHLLWPRALAEHGADPARDPHRAAAVSFWILVGMLLGARLGYVGVELTRLAAGGAAASPVGARLVQAPWEALYLWKGGMVMYGGLIGAVVAGAWSARRQGLSLPSALDTGLACGFVGQAIGRVGCLMVGDDHGRVVPEAFERLPFPVTLRVPSAAWLQANPESLFPHELAGRVLWATQTWMSIGALAIGLCGFWLLPRRRYAGQVALTLGLVYGLGRFAIEVFRGDEVRGLWFGGALSTSQLLSIPLAVGCGALLFASRARREDLRRGEVRA</sequence>
<protein>
    <submittedName>
        <fullName evidence="8">Prolipoprotein diacylglyceryl transferase</fullName>
        <ecNumber evidence="8">2.4.99.-</ecNumber>
    </submittedName>
</protein>
<evidence type="ECO:0000256" key="2">
    <source>
        <dbReference type="ARBA" id="ARBA00022475"/>
    </source>
</evidence>
<dbReference type="EC" id="2.4.99.-" evidence="8"/>
<dbReference type="GO" id="GO:0005886">
    <property type="term" value="C:plasma membrane"/>
    <property type="evidence" value="ECO:0007669"/>
    <property type="project" value="InterPro"/>
</dbReference>
<gene>
    <name evidence="8" type="primary">lgt_2</name>
    <name evidence="8" type="ORF">Pla133_33620</name>
</gene>
<evidence type="ECO:0000256" key="1">
    <source>
        <dbReference type="ARBA" id="ARBA00007150"/>
    </source>
</evidence>
<comment type="similarity">
    <text evidence="1">Belongs to the Lgt family.</text>
</comment>
<keyword evidence="6 7" id="KW-0472">Membrane</keyword>
<feature type="transmembrane region" description="Helical" evidence="7">
    <location>
        <begin position="263"/>
        <end position="288"/>
    </location>
</feature>
<feature type="transmembrane region" description="Helical" evidence="7">
    <location>
        <begin position="204"/>
        <end position="227"/>
    </location>
</feature>
<keyword evidence="4 7" id="KW-0812">Transmembrane</keyword>
<evidence type="ECO:0000256" key="5">
    <source>
        <dbReference type="ARBA" id="ARBA00022989"/>
    </source>
</evidence>
<dbReference type="InterPro" id="IPR001640">
    <property type="entry name" value="Lgt"/>
</dbReference>
<feature type="transmembrane region" description="Helical" evidence="7">
    <location>
        <begin position="232"/>
        <end position="251"/>
    </location>
</feature>
<dbReference type="PANTHER" id="PTHR30589">
    <property type="entry name" value="PROLIPOPROTEIN DIACYLGLYCERYL TRANSFERASE"/>
    <property type="match status" value="1"/>
</dbReference>
<dbReference type="AlphaFoldDB" id="A0A518BMT3"/>
<keyword evidence="2" id="KW-1003">Cell membrane</keyword>
<evidence type="ECO:0000256" key="4">
    <source>
        <dbReference type="ARBA" id="ARBA00022692"/>
    </source>
</evidence>
<evidence type="ECO:0000256" key="6">
    <source>
        <dbReference type="ARBA" id="ARBA00023136"/>
    </source>
</evidence>
<dbReference type="GO" id="GO:0008961">
    <property type="term" value="F:phosphatidylglycerol-prolipoprotein diacylglyceryl transferase activity"/>
    <property type="evidence" value="ECO:0007669"/>
    <property type="project" value="InterPro"/>
</dbReference>
<feature type="transmembrane region" description="Helical" evidence="7">
    <location>
        <begin position="104"/>
        <end position="125"/>
    </location>
</feature>
<keyword evidence="8" id="KW-0449">Lipoprotein</keyword>
<evidence type="ECO:0000313" key="9">
    <source>
        <dbReference type="Proteomes" id="UP000316921"/>
    </source>
</evidence>
<proteinExistence type="inferred from homology"/>
<name>A0A518BMT3_9BACT</name>
<dbReference type="KEGG" id="pbap:Pla133_33620"/>
<keyword evidence="8" id="KW-0328">Glycosyltransferase</keyword>
<evidence type="ECO:0000313" key="8">
    <source>
        <dbReference type="EMBL" id="QDU68267.1"/>
    </source>
</evidence>
<organism evidence="8 9">
    <name type="scientific">Engelhardtia mirabilis</name>
    <dbReference type="NCBI Taxonomy" id="2528011"/>
    <lineage>
        <taxon>Bacteria</taxon>
        <taxon>Pseudomonadati</taxon>
        <taxon>Planctomycetota</taxon>
        <taxon>Planctomycetia</taxon>
        <taxon>Planctomycetia incertae sedis</taxon>
        <taxon>Engelhardtia</taxon>
    </lineage>
</organism>
<dbReference type="PANTHER" id="PTHR30589:SF0">
    <property type="entry name" value="PHOSPHATIDYLGLYCEROL--PROLIPOPROTEIN DIACYLGLYCERYL TRANSFERASE"/>
    <property type="match status" value="1"/>
</dbReference>
<keyword evidence="3 8" id="KW-0808">Transferase</keyword>
<evidence type="ECO:0000256" key="7">
    <source>
        <dbReference type="SAM" id="Phobius"/>
    </source>
</evidence>
<keyword evidence="5 7" id="KW-1133">Transmembrane helix</keyword>
<evidence type="ECO:0000256" key="3">
    <source>
        <dbReference type="ARBA" id="ARBA00022679"/>
    </source>
</evidence>
<dbReference type="EMBL" id="CP036287">
    <property type="protein sequence ID" value="QDU68267.1"/>
    <property type="molecule type" value="Genomic_DNA"/>
</dbReference>
<reference evidence="8 9" key="1">
    <citation type="submission" date="2019-02" db="EMBL/GenBank/DDBJ databases">
        <title>Deep-cultivation of Planctomycetes and their phenomic and genomic characterization uncovers novel biology.</title>
        <authorList>
            <person name="Wiegand S."/>
            <person name="Jogler M."/>
            <person name="Boedeker C."/>
            <person name="Pinto D."/>
            <person name="Vollmers J."/>
            <person name="Rivas-Marin E."/>
            <person name="Kohn T."/>
            <person name="Peeters S.H."/>
            <person name="Heuer A."/>
            <person name="Rast P."/>
            <person name="Oberbeckmann S."/>
            <person name="Bunk B."/>
            <person name="Jeske O."/>
            <person name="Meyerdierks A."/>
            <person name="Storesund J.E."/>
            <person name="Kallscheuer N."/>
            <person name="Luecker S."/>
            <person name="Lage O.M."/>
            <person name="Pohl T."/>
            <person name="Merkel B.J."/>
            <person name="Hornburger P."/>
            <person name="Mueller R.-W."/>
            <person name="Bruemmer F."/>
            <person name="Labrenz M."/>
            <person name="Spormann A.M."/>
            <person name="Op den Camp H."/>
            <person name="Overmann J."/>
            <person name="Amann R."/>
            <person name="Jetten M.S.M."/>
            <person name="Mascher T."/>
            <person name="Medema M.H."/>
            <person name="Devos D.P."/>
            <person name="Kaster A.-K."/>
            <person name="Ovreas L."/>
            <person name="Rohde M."/>
            <person name="Galperin M.Y."/>
            <person name="Jogler C."/>
        </authorList>
    </citation>
    <scope>NUCLEOTIDE SEQUENCE [LARGE SCALE GENOMIC DNA]</scope>
    <source>
        <strain evidence="8 9">Pla133</strain>
    </source>
</reference>
<accession>A0A518BMT3</accession>
<feature type="transmembrane region" description="Helical" evidence="7">
    <location>
        <begin position="57"/>
        <end position="76"/>
    </location>
</feature>
<dbReference type="Proteomes" id="UP000316921">
    <property type="component" value="Chromosome"/>
</dbReference>
<dbReference type="Pfam" id="PF01790">
    <property type="entry name" value="LGT"/>
    <property type="match status" value="1"/>
</dbReference>
<keyword evidence="9" id="KW-1185">Reference proteome</keyword>
<dbReference type="GO" id="GO:0042158">
    <property type="term" value="P:lipoprotein biosynthetic process"/>
    <property type="evidence" value="ECO:0007669"/>
    <property type="project" value="InterPro"/>
</dbReference>
<feature type="transmembrane region" description="Helical" evidence="7">
    <location>
        <begin position="15"/>
        <end position="36"/>
    </location>
</feature>